<evidence type="ECO:0000256" key="1">
    <source>
        <dbReference type="SAM" id="MobiDB-lite"/>
    </source>
</evidence>
<gene>
    <name evidence="2" type="ORF">ACRE_089570</name>
</gene>
<reference evidence="3" key="1">
    <citation type="journal article" date="2014" name="Genome Announc.">
        <title>Genome sequence and annotation of Acremonium chrysogenum, producer of the beta-lactam antibiotic cephalosporin C.</title>
        <authorList>
            <person name="Terfehr D."/>
            <person name="Dahlmann T.A."/>
            <person name="Specht T."/>
            <person name="Zadra I."/>
            <person name="Kuernsteiner H."/>
            <person name="Kueck U."/>
        </authorList>
    </citation>
    <scope>NUCLEOTIDE SEQUENCE [LARGE SCALE GENOMIC DNA]</scope>
    <source>
        <strain evidence="3">ATCC 11550 / CBS 779.69 / DSM 880 / IAM 14645 / JCM 23072 / IMI 49137</strain>
    </source>
</reference>
<dbReference type="AlphaFoldDB" id="A0A086STE7"/>
<feature type="region of interest" description="Disordered" evidence="1">
    <location>
        <begin position="1"/>
        <end position="28"/>
    </location>
</feature>
<dbReference type="EMBL" id="JPKY01000219">
    <property type="protein sequence ID" value="KFH40379.1"/>
    <property type="molecule type" value="Genomic_DNA"/>
</dbReference>
<keyword evidence="3" id="KW-1185">Reference proteome</keyword>
<dbReference type="SUPFAM" id="SSF54001">
    <property type="entry name" value="Cysteine proteinases"/>
    <property type="match status" value="1"/>
</dbReference>
<organism evidence="2 3">
    <name type="scientific">Hapsidospora chrysogenum (strain ATCC 11550 / CBS 779.69 / DSM 880 / IAM 14645 / JCM 23072 / IMI 49137)</name>
    <name type="common">Acremonium chrysogenum</name>
    <dbReference type="NCBI Taxonomy" id="857340"/>
    <lineage>
        <taxon>Eukaryota</taxon>
        <taxon>Fungi</taxon>
        <taxon>Dikarya</taxon>
        <taxon>Ascomycota</taxon>
        <taxon>Pezizomycotina</taxon>
        <taxon>Sordariomycetes</taxon>
        <taxon>Hypocreomycetidae</taxon>
        <taxon>Hypocreales</taxon>
        <taxon>Bionectriaceae</taxon>
        <taxon>Hapsidospora</taxon>
    </lineage>
</organism>
<accession>A0A086STE7</accession>
<feature type="compositionally biased region" description="Polar residues" evidence="1">
    <location>
        <begin position="9"/>
        <end position="28"/>
    </location>
</feature>
<dbReference type="InterPro" id="IPR038765">
    <property type="entry name" value="Papain-like_cys_pep_sf"/>
</dbReference>
<proteinExistence type="predicted"/>
<feature type="region of interest" description="Disordered" evidence="1">
    <location>
        <begin position="322"/>
        <end position="350"/>
    </location>
</feature>
<dbReference type="OrthoDB" id="10686884at2759"/>
<dbReference type="Proteomes" id="UP000029964">
    <property type="component" value="Unassembled WGS sequence"/>
</dbReference>
<dbReference type="HOGENOM" id="CLU_522696_0_0_1"/>
<name>A0A086STE7_HAPC1</name>
<sequence length="521" mass="59165">MAKPKAQDQKQSADTQQDSGKTHNAGSLTKISPSYQLLTACPLDQDLSRAHTGGRVLFFNHGNNEYYMPGYWGSTCNGKTSKLDILEQESEEVRDNDQNRLRGHQPVLEPSLRRRHLQKQEVSHCETFLEKLLKDHNWLDSSDITAMLTVFLGDMEDMVYVAPAHFTFRGPYLRLFPGGTPWNKHQEVYDCGLTTRPLTMSRNTYFRRCFGRRFMVGVSWEGMHWTGWIWDRRDQTLFILDSFKANREKRSWALVTAFRFALRCWGITSPFSYVVVPGTAQQGSTCGFVIVYWITSLLRSWTGFTPAQLVDKVHEFQVGTIKPLPDQEANPHEHRTRRSGKTRSLQPKKSLKDRGIRLHDWAYHVCREDATKAMDAWLILCPFDSGFDDGDDGFETYELIGAGPNAVPDTDTSNQVSTIIDYQAGIADDEIDDHDNSDASSSTLGRIGRPGGGEPLWGGPPRGGPPWGRLLTGSDLFDLEEDDGGDCEINGAKDYRYDNVSDSEDEPKWALEYYRTFCRLD</sequence>
<feature type="region of interest" description="Disordered" evidence="1">
    <location>
        <begin position="430"/>
        <end position="465"/>
    </location>
</feature>
<dbReference type="Gene3D" id="3.40.395.10">
    <property type="entry name" value="Adenoviral Proteinase, Chain A"/>
    <property type="match status" value="1"/>
</dbReference>
<evidence type="ECO:0000313" key="2">
    <source>
        <dbReference type="EMBL" id="KFH40379.1"/>
    </source>
</evidence>
<evidence type="ECO:0000313" key="3">
    <source>
        <dbReference type="Proteomes" id="UP000029964"/>
    </source>
</evidence>
<comment type="caution">
    <text evidence="2">The sequence shown here is derived from an EMBL/GenBank/DDBJ whole genome shotgun (WGS) entry which is preliminary data.</text>
</comment>
<protein>
    <submittedName>
        <fullName evidence="2">Uncharacterized protein</fullName>
    </submittedName>
</protein>